<dbReference type="PANTHER" id="PTHR42718:SF46">
    <property type="entry name" value="BLR6921 PROTEIN"/>
    <property type="match status" value="1"/>
</dbReference>
<comment type="subcellular location">
    <subcellularLocation>
        <location evidence="1">Cell membrane</location>
        <topology evidence="1">Multi-pass membrane protein</topology>
    </subcellularLocation>
</comment>
<keyword evidence="4 7" id="KW-0812">Transmembrane</keyword>
<dbReference type="PROSITE" id="PS50850">
    <property type="entry name" value="MFS"/>
    <property type="match status" value="1"/>
</dbReference>
<dbReference type="PANTHER" id="PTHR42718">
    <property type="entry name" value="MAJOR FACILITATOR SUPERFAMILY MULTIDRUG TRANSPORTER MFSC"/>
    <property type="match status" value="1"/>
</dbReference>
<dbReference type="SUPFAM" id="SSF103473">
    <property type="entry name" value="MFS general substrate transporter"/>
    <property type="match status" value="1"/>
</dbReference>
<feature type="transmembrane region" description="Helical" evidence="7">
    <location>
        <begin position="171"/>
        <end position="189"/>
    </location>
</feature>
<dbReference type="InterPro" id="IPR036259">
    <property type="entry name" value="MFS_trans_sf"/>
</dbReference>
<feature type="transmembrane region" description="Helical" evidence="7">
    <location>
        <begin position="333"/>
        <end position="351"/>
    </location>
</feature>
<evidence type="ECO:0000256" key="4">
    <source>
        <dbReference type="ARBA" id="ARBA00022692"/>
    </source>
</evidence>
<feature type="domain" description="Major facilitator superfamily (MFS) profile" evidence="8">
    <location>
        <begin position="14"/>
        <end position="447"/>
    </location>
</feature>
<feature type="transmembrane region" description="Helical" evidence="7">
    <location>
        <begin position="57"/>
        <end position="76"/>
    </location>
</feature>
<dbReference type="Pfam" id="PF07690">
    <property type="entry name" value="MFS_1"/>
    <property type="match status" value="1"/>
</dbReference>
<dbReference type="Gene3D" id="1.20.1250.20">
    <property type="entry name" value="MFS general substrate transporter like domains"/>
    <property type="match status" value="2"/>
</dbReference>
<feature type="transmembrane region" description="Helical" evidence="7">
    <location>
        <begin position="114"/>
        <end position="131"/>
    </location>
</feature>
<feature type="transmembrane region" description="Helical" evidence="7">
    <location>
        <begin position="357"/>
        <end position="381"/>
    </location>
</feature>
<reference evidence="9 10" key="1">
    <citation type="submission" date="2020-10" db="EMBL/GenBank/DDBJ databases">
        <title>Complete genome sequence of Corynebacterium massiliense DSM 45435, type strain of Corynebacterium massiliense.</title>
        <authorList>
            <person name="Busche T."/>
            <person name="Kalinowski J."/>
            <person name="Ruckert C."/>
        </authorList>
    </citation>
    <scope>NUCLEOTIDE SEQUENCE [LARGE SCALE GENOMIC DNA]</scope>
    <source>
        <strain evidence="9 10">DSM 45435</strain>
    </source>
</reference>
<keyword evidence="10" id="KW-1185">Reference proteome</keyword>
<keyword evidence="3" id="KW-1003">Cell membrane</keyword>
<evidence type="ECO:0000313" key="10">
    <source>
        <dbReference type="Proteomes" id="UP001220064"/>
    </source>
</evidence>
<dbReference type="Proteomes" id="UP001220064">
    <property type="component" value="Chromosome"/>
</dbReference>
<gene>
    <name evidence="9" type="primary">norB</name>
    <name evidence="9" type="ORF">CMASS_00860</name>
</gene>
<evidence type="ECO:0000259" key="8">
    <source>
        <dbReference type="PROSITE" id="PS50850"/>
    </source>
</evidence>
<feature type="transmembrane region" description="Helical" evidence="7">
    <location>
        <begin position="303"/>
        <end position="321"/>
    </location>
</feature>
<dbReference type="InterPro" id="IPR020846">
    <property type="entry name" value="MFS_dom"/>
</dbReference>
<proteinExistence type="predicted"/>
<feature type="transmembrane region" description="Helical" evidence="7">
    <location>
        <begin position="419"/>
        <end position="442"/>
    </location>
</feature>
<dbReference type="InterPro" id="IPR011701">
    <property type="entry name" value="MFS"/>
</dbReference>
<dbReference type="EMBL" id="CP063189">
    <property type="protein sequence ID" value="WCZ31637.1"/>
    <property type="molecule type" value="Genomic_DNA"/>
</dbReference>
<keyword evidence="6 7" id="KW-0472">Membrane</keyword>
<protein>
    <submittedName>
        <fullName evidence="9">Quinolone resistance protein NorB</fullName>
    </submittedName>
</protein>
<evidence type="ECO:0000256" key="6">
    <source>
        <dbReference type="ARBA" id="ARBA00023136"/>
    </source>
</evidence>
<evidence type="ECO:0000313" key="9">
    <source>
        <dbReference type="EMBL" id="WCZ31637.1"/>
    </source>
</evidence>
<organism evidence="9 10">
    <name type="scientific">Corynebacterium massiliense DSM 45435</name>
    <dbReference type="NCBI Taxonomy" id="1121364"/>
    <lineage>
        <taxon>Bacteria</taxon>
        <taxon>Bacillati</taxon>
        <taxon>Actinomycetota</taxon>
        <taxon>Actinomycetes</taxon>
        <taxon>Mycobacteriales</taxon>
        <taxon>Corynebacteriaceae</taxon>
        <taxon>Corynebacterium</taxon>
    </lineage>
</organism>
<dbReference type="PRINTS" id="PR01036">
    <property type="entry name" value="TCRTETB"/>
</dbReference>
<evidence type="ECO:0000256" key="3">
    <source>
        <dbReference type="ARBA" id="ARBA00022475"/>
    </source>
</evidence>
<keyword evidence="5 7" id="KW-1133">Transmembrane helix</keyword>
<evidence type="ECO:0000256" key="2">
    <source>
        <dbReference type="ARBA" id="ARBA00022448"/>
    </source>
</evidence>
<feature type="transmembrane region" description="Helical" evidence="7">
    <location>
        <begin position="201"/>
        <end position="225"/>
    </location>
</feature>
<sequence length="461" mass="49280">MAELNGTGKKASLDTIKAAVPVLLFTMVFSLIVDNGFKTMTGPMAAGLGVDGETASLQASLAGVIIGIFAVVYAALADVFSVRKLMLFSIVLVTVGSLLGFVATAFWLVLLGRLIQTCGLAAAENLYVIYVTKNLPEKEQKKYLGFSTAAFQAGLLIGALTSGAISTYIGWRVMFLVPLLLLVAVPFIVKQVPNDYTRGSSLDIVGLFLIGVATTGLILCLQDFLPAWARWLLLAAAAVMIGLFAMWIKAARKPLVRPEFFANGRYVFAITMVLIVYSTQLGYIVLLPFAAEHFHGLNQANSAYLMIPGYTCAILVGIFSGRIGKLMSSRATIFTALGLIIGALVMGALAIQIHLAIAIVSITLFASGFSLIYAPLVNTALSNIRPEKSGVAIGFYNLTINIGIPLGIAYTFFMMGTSMSFNAILWVLAFIALAGALVYFFADRVMYGREKRAGVDSVANH</sequence>
<feature type="transmembrane region" description="Helical" evidence="7">
    <location>
        <begin position="231"/>
        <end position="248"/>
    </location>
</feature>
<accession>A0ABY7U819</accession>
<name>A0ABY7U819_9CORY</name>
<dbReference type="RefSeq" id="WP_022863775.1">
    <property type="nucleotide sequence ID" value="NZ_ATVG01000017.1"/>
</dbReference>
<evidence type="ECO:0000256" key="1">
    <source>
        <dbReference type="ARBA" id="ARBA00004651"/>
    </source>
</evidence>
<evidence type="ECO:0000256" key="7">
    <source>
        <dbReference type="SAM" id="Phobius"/>
    </source>
</evidence>
<keyword evidence="2" id="KW-0813">Transport</keyword>
<feature type="transmembrane region" description="Helical" evidence="7">
    <location>
        <begin position="18"/>
        <end position="37"/>
    </location>
</feature>
<feature type="transmembrane region" description="Helical" evidence="7">
    <location>
        <begin position="268"/>
        <end position="291"/>
    </location>
</feature>
<feature type="transmembrane region" description="Helical" evidence="7">
    <location>
        <begin position="143"/>
        <end position="165"/>
    </location>
</feature>
<feature type="transmembrane region" description="Helical" evidence="7">
    <location>
        <begin position="393"/>
        <end position="413"/>
    </location>
</feature>
<evidence type="ECO:0000256" key="5">
    <source>
        <dbReference type="ARBA" id="ARBA00022989"/>
    </source>
</evidence>
<feature type="transmembrane region" description="Helical" evidence="7">
    <location>
        <begin position="85"/>
        <end position="108"/>
    </location>
</feature>